<comment type="similarity">
    <text evidence="1">To bacterial alkanal monooxygenase alpha and beta chains.</text>
</comment>
<dbReference type="Pfam" id="PF00296">
    <property type="entry name" value="Bac_luciferase"/>
    <property type="match status" value="1"/>
</dbReference>
<dbReference type="NCBIfam" id="TIGR03558">
    <property type="entry name" value="oxido_grp_1"/>
    <property type="match status" value="1"/>
</dbReference>
<dbReference type="Proteomes" id="UP001596250">
    <property type="component" value="Unassembled WGS sequence"/>
</dbReference>
<dbReference type="InterPro" id="IPR011251">
    <property type="entry name" value="Luciferase-like_dom"/>
</dbReference>
<gene>
    <name evidence="4" type="ORF">ACFPXP_09645</name>
</gene>
<feature type="compositionally biased region" description="Polar residues" evidence="2">
    <location>
        <begin position="248"/>
        <end position="258"/>
    </location>
</feature>
<dbReference type="PANTHER" id="PTHR30137:SF19">
    <property type="entry name" value="LUCIFERASE-LIKE MONOOXYGENASE"/>
    <property type="match status" value="1"/>
</dbReference>
<feature type="region of interest" description="Disordered" evidence="2">
    <location>
        <begin position="236"/>
        <end position="258"/>
    </location>
</feature>
<dbReference type="SUPFAM" id="SSF51679">
    <property type="entry name" value="Bacterial luciferase-like"/>
    <property type="match status" value="1"/>
</dbReference>
<evidence type="ECO:0000313" key="5">
    <source>
        <dbReference type="Proteomes" id="UP001596250"/>
    </source>
</evidence>
<evidence type="ECO:0000256" key="2">
    <source>
        <dbReference type="SAM" id="MobiDB-lite"/>
    </source>
</evidence>
<feature type="compositionally biased region" description="Basic and acidic residues" evidence="2">
    <location>
        <begin position="236"/>
        <end position="245"/>
    </location>
</feature>
<dbReference type="GO" id="GO:0016491">
    <property type="term" value="F:oxidoreductase activity"/>
    <property type="evidence" value="ECO:0007669"/>
    <property type="project" value="UniProtKB-KW"/>
</dbReference>
<sequence>MNEIKLSVLDLSPVFKQADPQTALQQSVRLAKAAERLGYHRYWVSEHHDMEQLASASPEILLAHIGAFTKSIRLGSGAVLLPYYSPLKVAETFHMLSVLYPGRIDLGVGRAPGGTAHVSMALGGNFLERVHQMPIRVKDLSKLLTRQYTYEDHAVQARPIPPVAPELWLLGTNEKSAGYAAEQGAGYAFGQFMSDQDGERICRTYRASFQKSMLREQPQVMVAVQVVCAKTNREAKELAEQHRPDAPQSGNLPERSNSFRNTLIGTPLQLKEQLIEMKSKYQADEFMVVCMIPDYEKRMRSYELLAEACMAVI</sequence>
<dbReference type="EMBL" id="JBHSQV010000126">
    <property type="protein sequence ID" value="MFC5986679.1"/>
    <property type="molecule type" value="Genomic_DNA"/>
</dbReference>
<evidence type="ECO:0000256" key="1">
    <source>
        <dbReference type="ARBA" id="ARBA00007789"/>
    </source>
</evidence>
<evidence type="ECO:0000259" key="3">
    <source>
        <dbReference type="Pfam" id="PF00296"/>
    </source>
</evidence>
<dbReference type="InterPro" id="IPR036661">
    <property type="entry name" value="Luciferase-like_sf"/>
</dbReference>
<dbReference type="RefSeq" id="WP_379893995.1">
    <property type="nucleotide sequence ID" value="NZ_CBCSCT010000082.1"/>
</dbReference>
<keyword evidence="4" id="KW-0560">Oxidoreductase</keyword>
<keyword evidence="5" id="KW-1185">Reference proteome</keyword>
<evidence type="ECO:0000313" key="4">
    <source>
        <dbReference type="EMBL" id="MFC5986679.1"/>
    </source>
</evidence>
<dbReference type="Gene3D" id="3.20.20.30">
    <property type="entry name" value="Luciferase-like domain"/>
    <property type="match status" value="1"/>
</dbReference>
<dbReference type="EC" id="1.-.-.-" evidence="4"/>
<protein>
    <submittedName>
        <fullName evidence="4">LLM class flavin-dependent oxidoreductase</fullName>
        <ecNumber evidence="4">1.-.-.-</ecNumber>
    </submittedName>
</protein>
<reference evidence="5" key="1">
    <citation type="journal article" date="2019" name="Int. J. Syst. Evol. Microbiol.">
        <title>The Global Catalogue of Microorganisms (GCM) 10K type strain sequencing project: providing services to taxonomists for standard genome sequencing and annotation.</title>
        <authorList>
            <consortium name="The Broad Institute Genomics Platform"/>
            <consortium name="The Broad Institute Genome Sequencing Center for Infectious Disease"/>
            <person name="Wu L."/>
            <person name="Ma J."/>
        </authorList>
    </citation>
    <scope>NUCLEOTIDE SEQUENCE [LARGE SCALE GENOMIC DNA]</scope>
    <source>
        <strain evidence="5">CCM 8749</strain>
    </source>
</reference>
<accession>A0ABW1INU3</accession>
<dbReference type="PANTHER" id="PTHR30137">
    <property type="entry name" value="LUCIFERASE-LIKE MONOOXYGENASE"/>
    <property type="match status" value="1"/>
</dbReference>
<comment type="caution">
    <text evidence="4">The sequence shown here is derived from an EMBL/GenBank/DDBJ whole genome shotgun (WGS) entry which is preliminary data.</text>
</comment>
<proteinExistence type="predicted"/>
<organism evidence="4 5">
    <name type="scientific">Marinicrinis lubricantis</name>
    <dbReference type="NCBI Taxonomy" id="2086470"/>
    <lineage>
        <taxon>Bacteria</taxon>
        <taxon>Bacillati</taxon>
        <taxon>Bacillota</taxon>
        <taxon>Bacilli</taxon>
        <taxon>Bacillales</taxon>
        <taxon>Paenibacillaceae</taxon>
    </lineage>
</organism>
<dbReference type="InterPro" id="IPR050766">
    <property type="entry name" value="Bact_Lucif_Oxidored"/>
</dbReference>
<dbReference type="InterPro" id="IPR019949">
    <property type="entry name" value="CmoO-like"/>
</dbReference>
<name>A0ABW1INU3_9BACL</name>
<feature type="domain" description="Luciferase-like" evidence="3">
    <location>
        <begin position="8"/>
        <end position="243"/>
    </location>
</feature>